<gene>
    <name evidence="21" type="primary">rpfC_1</name>
    <name evidence="21" type="ORF">CLCHR_20050</name>
</gene>
<dbReference type="SUPFAM" id="SSF47226">
    <property type="entry name" value="Histidine-containing phosphotransfer domain, HPT domain"/>
    <property type="match status" value="1"/>
</dbReference>
<keyword evidence="10" id="KW-0902">Two-component regulatory system</keyword>
<dbReference type="InterPro" id="IPR036097">
    <property type="entry name" value="HisK_dim/P_sf"/>
</dbReference>
<dbReference type="CDD" id="cd00130">
    <property type="entry name" value="PAS"/>
    <property type="match status" value="2"/>
</dbReference>
<protein>
    <recommendedName>
        <fullName evidence="14">Circadian input-output histidine kinase CikA</fullName>
        <ecNumber evidence="3">2.7.13.3</ecNumber>
    </recommendedName>
    <alternativeName>
        <fullName evidence="13">Sensory/regulatory protein RpfC</fullName>
    </alternativeName>
    <alternativeName>
        <fullName evidence="4">Stage 0 sporulation protein A homolog</fullName>
    </alternativeName>
</protein>
<evidence type="ECO:0000256" key="8">
    <source>
        <dbReference type="ARBA" id="ARBA00022777"/>
    </source>
</evidence>
<evidence type="ECO:0000313" key="22">
    <source>
        <dbReference type="Proteomes" id="UP000191056"/>
    </source>
</evidence>
<comment type="catalytic activity">
    <reaction evidence="1">
        <text>ATP + protein L-histidine = ADP + protein N-phospho-L-histidine.</text>
        <dbReference type="EC" id="2.7.13.3"/>
    </reaction>
</comment>
<dbReference type="PROSITE" id="PS50113">
    <property type="entry name" value="PAC"/>
    <property type="match status" value="1"/>
</dbReference>
<keyword evidence="7" id="KW-0547">Nucleotide-binding</keyword>
<feature type="coiled-coil region" evidence="16">
    <location>
        <begin position="393"/>
        <end position="420"/>
    </location>
</feature>
<dbReference type="InterPro" id="IPR036641">
    <property type="entry name" value="HPT_dom_sf"/>
</dbReference>
<dbReference type="Pfam" id="PF08448">
    <property type="entry name" value="PAS_4"/>
    <property type="match status" value="1"/>
</dbReference>
<dbReference type="NCBIfam" id="TIGR00229">
    <property type="entry name" value="sensory_box"/>
    <property type="match status" value="3"/>
</dbReference>
<dbReference type="Gene3D" id="3.30.450.20">
    <property type="entry name" value="PAS domain"/>
    <property type="match status" value="3"/>
</dbReference>
<dbReference type="InterPro" id="IPR035965">
    <property type="entry name" value="PAS-like_dom_sf"/>
</dbReference>
<evidence type="ECO:0000259" key="20">
    <source>
        <dbReference type="PROSITE" id="PS50113"/>
    </source>
</evidence>
<dbReference type="Gene3D" id="1.10.287.130">
    <property type="match status" value="1"/>
</dbReference>
<dbReference type="PROSITE" id="PS50109">
    <property type="entry name" value="HIS_KIN"/>
    <property type="match status" value="1"/>
</dbReference>
<evidence type="ECO:0000256" key="1">
    <source>
        <dbReference type="ARBA" id="ARBA00000085"/>
    </source>
</evidence>
<keyword evidence="16" id="KW-0175">Coiled coil</keyword>
<dbReference type="Gene3D" id="1.20.120.160">
    <property type="entry name" value="HPT domain"/>
    <property type="match status" value="1"/>
</dbReference>
<dbReference type="Pfam" id="PF02518">
    <property type="entry name" value="HATPase_c"/>
    <property type="match status" value="1"/>
</dbReference>
<evidence type="ECO:0000256" key="2">
    <source>
        <dbReference type="ARBA" id="ARBA00006402"/>
    </source>
</evidence>
<dbReference type="STRING" id="225345.CLCHR_20050"/>
<feature type="domain" description="PAS" evidence="19">
    <location>
        <begin position="293"/>
        <end position="327"/>
    </location>
</feature>
<dbReference type="InterPro" id="IPR011006">
    <property type="entry name" value="CheY-like_superfamily"/>
</dbReference>
<dbReference type="InterPro" id="IPR003661">
    <property type="entry name" value="HisK_dim/P_dom"/>
</dbReference>
<evidence type="ECO:0000256" key="14">
    <source>
        <dbReference type="ARBA" id="ARBA00074306"/>
    </source>
</evidence>
<dbReference type="InterPro" id="IPR000700">
    <property type="entry name" value="PAS-assoc_C"/>
</dbReference>
<dbReference type="SUPFAM" id="SSF55874">
    <property type="entry name" value="ATPase domain of HSP90 chaperone/DNA topoisomerase II/histidine kinase"/>
    <property type="match status" value="1"/>
</dbReference>
<dbReference type="SMART" id="SM00091">
    <property type="entry name" value="PAS"/>
    <property type="match status" value="3"/>
</dbReference>
<dbReference type="Pfam" id="PF13426">
    <property type="entry name" value="PAS_9"/>
    <property type="match status" value="2"/>
</dbReference>
<keyword evidence="6 21" id="KW-0808">Transferase</keyword>
<comment type="similarity">
    <text evidence="2">In the N-terminal section; belongs to the phytochrome family.</text>
</comment>
<comment type="function">
    <text evidence="11">May play the central regulatory role in sporulation. It may be an element of the effector pathway responsible for the activation of sporulation genes in response to nutritional stress. Spo0A may act in concert with spo0H (a sigma factor) to control the expression of some genes that are critical to the sporulation process.</text>
</comment>
<dbReference type="AlphaFoldDB" id="A0A1V4IR43"/>
<dbReference type="GO" id="GO:0005524">
    <property type="term" value="F:ATP binding"/>
    <property type="evidence" value="ECO:0007669"/>
    <property type="project" value="UniProtKB-KW"/>
</dbReference>
<evidence type="ECO:0000256" key="3">
    <source>
        <dbReference type="ARBA" id="ARBA00012438"/>
    </source>
</evidence>
<dbReference type="SMART" id="SM00086">
    <property type="entry name" value="PAC"/>
    <property type="match status" value="2"/>
</dbReference>
<comment type="subunit">
    <text evidence="12">At low DSF concentrations, interacts with RpfF.</text>
</comment>
<evidence type="ECO:0000256" key="11">
    <source>
        <dbReference type="ARBA" id="ARBA00024867"/>
    </source>
</evidence>
<dbReference type="Gene3D" id="3.30.565.10">
    <property type="entry name" value="Histidine kinase-like ATPase, C-terminal domain"/>
    <property type="match status" value="1"/>
</dbReference>
<dbReference type="PROSITE" id="PS50112">
    <property type="entry name" value="PAS"/>
    <property type="match status" value="3"/>
</dbReference>
<dbReference type="EMBL" id="MZGT01000023">
    <property type="protein sequence ID" value="OPJ62491.1"/>
    <property type="molecule type" value="Genomic_DNA"/>
</dbReference>
<dbReference type="SUPFAM" id="SSF47384">
    <property type="entry name" value="Homodimeric domain of signal transducing histidine kinase"/>
    <property type="match status" value="1"/>
</dbReference>
<evidence type="ECO:0000256" key="15">
    <source>
        <dbReference type="PROSITE-ProRule" id="PRU00169"/>
    </source>
</evidence>
<keyword evidence="8" id="KW-0418">Kinase</keyword>
<evidence type="ECO:0000256" key="6">
    <source>
        <dbReference type="ARBA" id="ARBA00022679"/>
    </source>
</evidence>
<feature type="domain" description="PAS" evidence="19">
    <location>
        <begin position="12"/>
        <end position="85"/>
    </location>
</feature>
<dbReference type="InterPro" id="IPR000014">
    <property type="entry name" value="PAS"/>
</dbReference>
<evidence type="ECO:0000256" key="9">
    <source>
        <dbReference type="ARBA" id="ARBA00022840"/>
    </source>
</evidence>
<reference evidence="21 22" key="1">
    <citation type="submission" date="2017-03" db="EMBL/GenBank/DDBJ databases">
        <title>Genome sequence of Clostridium chromiireducens DSM 23318.</title>
        <authorList>
            <person name="Poehlein A."/>
            <person name="Daniel R."/>
        </authorList>
    </citation>
    <scope>NUCLEOTIDE SEQUENCE [LARGE SCALE GENOMIC DNA]</scope>
    <source>
        <strain evidence="21 22">DSM 23318</strain>
    </source>
</reference>
<dbReference type="RefSeq" id="WP_079439563.1">
    <property type="nucleotide sequence ID" value="NZ_MZGT01000023.1"/>
</dbReference>
<accession>A0A1V4IR43</accession>
<evidence type="ECO:0000256" key="12">
    <source>
        <dbReference type="ARBA" id="ARBA00064003"/>
    </source>
</evidence>
<dbReference type="InterPro" id="IPR005467">
    <property type="entry name" value="His_kinase_dom"/>
</dbReference>
<keyword evidence="5 15" id="KW-0597">Phosphoprotein</keyword>
<keyword evidence="9" id="KW-0067">ATP-binding</keyword>
<evidence type="ECO:0000256" key="4">
    <source>
        <dbReference type="ARBA" id="ARBA00018672"/>
    </source>
</evidence>
<dbReference type="SMART" id="SM00388">
    <property type="entry name" value="HisKA"/>
    <property type="match status" value="1"/>
</dbReference>
<dbReference type="SMART" id="SM00387">
    <property type="entry name" value="HATPase_c"/>
    <property type="match status" value="1"/>
</dbReference>
<dbReference type="InterPro" id="IPR001610">
    <property type="entry name" value="PAC"/>
</dbReference>
<dbReference type="SMART" id="SM00448">
    <property type="entry name" value="REC"/>
    <property type="match status" value="1"/>
</dbReference>
<dbReference type="EC" id="2.7.13.3" evidence="3"/>
<dbReference type="PROSITE" id="PS50110">
    <property type="entry name" value="RESPONSE_REGULATORY"/>
    <property type="match status" value="1"/>
</dbReference>
<dbReference type="FunFam" id="1.10.287.130:FF:000002">
    <property type="entry name" value="Two-component osmosensing histidine kinase"/>
    <property type="match status" value="1"/>
</dbReference>
<organism evidence="21 22">
    <name type="scientific">Clostridium chromiireducens</name>
    <dbReference type="NCBI Taxonomy" id="225345"/>
    <lineage>
        <taxon>Bacteria</taxon>
        <taxon>Bacillati</taxon>
        <taxon>Bacillota</taxon>
        <taxon>Clostridia</taxon>
        <taxon>Eubacteriales</taxon>
        <taxon>Clostridiaceae</taxon>
        <taxon>Clostridium</taxon>
    </lineage>
</organism>
<dbReference type="PANTHER" id="PTHR45339:SF3">
    <property type="entry name" value="HISTIDINE KINASE"/>
    <property type="match status" value="1"/>
</dbReference>
<evidence type="ECO:0000256" key="7">
    <source>
        <dbReference type="ARBA" id="ARBA00022741"/>
    </source>
</evidence>
<proteinExistence type="inferred from homology"/>
<dbReference type="Pfam" id="PF00072">
    <property type="entry name" value="Response_reg"/>
    <property type="match status" value="1"/>
</dbReference>
<dbReference type="CDD" id="cd00082">
    <property type="entry name" value="HisKA"/>
    <property type="match status" value="1"/>
</dbReference>
<evidence type="ECO:0000313" key="21">
    <source>
        <dbReference type="EMBL" id="OPJ62491.1"/>
    </source>
</evidence>
<dbReference type="InterPro" id="IPR004358">
    <property type="entry name" value="Sig_transdc_His_kin-like_C"/>
</dbReference>
<name>A0A1V4IR43_9CLOT</name>
<dbReference type="Gene3D" id="3.40.50.2300">
    <property type="match status" value="1"/>
</dbReference>
<dbReference type="InterPro" id="IPR036890">
    <property type="entry name" value="HATPase_C_sf"/>
</dbReference>
<evidence type="ECO:0000256" key="5">
    <source>
        <dbReference type="ARBA" id="ARBA00022553"/>
    </source>
</evidence>
<comment type="caution">
    <text evidence="21">The sequence shown here is derived from an EMBL/GenBank/DDBJ whole genome shotgun (WGS) entry which is preliminary data.</text>
</comment>
<dbReference type="Proteomes" id="UP000191056">
    <property type="component" value="Unassembled WGS sequence"/>
</dbReference>
<sequence>MKIKREHEDCLKKERMATILECVGDGVVSTDVNGVIEFINNAGELITGWKSEEAIGKHFDEIINLIDIATNEPMESVRELTLRSGDAVGLKKRSVIMSKDGKKIYLSASCSPIKDGNGIISGVVMVFRDITKIIKMEEELRNERDNLRKKQEDLEKYQLLSKFTLDIILFIDLSSRRIIDANQAAIKVYGYTREELLSLSIYDIRKYADRTNEPMQGIQNNLSFEAVHYRKDKTFFPVEVNCQIIKTGNKCVLISIIRDVSERKQVIESLYKSEVKFKKLFMNFKSGLGYGKILLDENGVPVDFEYIEVNEAFAEMGGYERKKIIGKRFSEVFNGSADTAQLILNTVAKVALEGVYIPEGDYYSHDDSKWYSRLIYSPEKYYFIIILTDLTERKKAEYELQKAKEDAELANKAKSEFLANMSHEIRTPLNGITGMIDLTLSTNIDDEQRGYLNTAQKCTKNLIKTINDVLDFSKIEVGKLIIENIHFNIIELVGEIIKLHSPFAAQKGLELNVKHSCTIEKYVMGDPNRLQQVLNNLIHNAIKFTENGEVCLQLTKLSSDKDNIEVQFAVIDTGIGISEDGNEKLFKSFTQVDGSFSRKYGGTGLGLAISKQLVEMMDGRIWFESQEGKGCTFYFVIKFKISKQQEEISVAKINVEKPPIPLHILIVEDDEVNREVTSLMLKKRGYLVDSTDNGESALKLLESNKYDIIFMDIQMSEMDGMSVTKEIRKRESLIGERTLIIAMTAYALQGDRDRFISMGMDEYISKPFQMEELFNVIDKITCEDHIEAIPYKNFTVSHNGDFIVAPLLNIEAKDEDLRSMEKLNLSISTINNLLNIGDLHLIEKEAHEIKILSNKVGAESLKIIAFKIELAARKYELEKIRKLVTKINDEYHRFYKLMIKSTGDINNEDFNS</sequence>
<dbReference type="OrthoDB" id="9790669at2"/>
<evidence type="ECO:0000256" key="16">
    <source>
        <dbReference type="SAM" id="Coils"/>
    </source>
</evidence>
<evidence type="ECO:0000259" key="17">
    <source>
        <dbReference type="PROSITE" id="PS50109"/>
    </source>
</evidence>
<feature type="domain" description="Histidine kinase" evidence="17">
    <location>
        <begin position="420"/>
        <end position="641"/>
    </location>
</feature>
<dbReference type="SUPFAM" id="SSF52172">
    <property type="entry name" value="CheY-like"/>
    <property type="match status" value="1"/>
</dbReference>
<dbReference type="InterPro" id="IPR003594">
    <property type="entry name" value="HATPase_dom"/>
</dbReference>
<dbReference type="FunFam" id="3.30.565.10:FF:000010">
    <property type="entry name" value="Sensor histidine kinase RcsC"/>
    <property type="match status" value="1"/>
</dbReference>
<dbReference type="PANTHER" id="PTHR45339">
    <property type="entry name" value="HYBRID SIGNAL TRANSDUCTION HISTIDINE KINASE J"/>
    <property type="match status" value="1"/>
</dbReference>
<evidence type="ECO:0000256" key="10">
    <source>
        <dbReference type="ARBA" id="ARBA00023012"/>
    </source>
</evidence>
<feature type="modified residue" description="4-aspartylphosphate" evidence="15">
    <location>
        <position position="712"/>
    </location>
</feature>
<feature type="coiled-coil region" evidence="16">
    <location>
        <begin position="130"/>
        <end position="160"/>
    </location>
</feature>
<evidence type="ECO:0000259" key="19">
    <source>
        <dbReference type="PROSITE" id="PS50112"/>
    </source>
</evidence>
<dbReference type="Pfam" id="PF00512">
    <property type="entry name" value="HisKA"/>
    <property type="match status" value="1"/>
</dbReference>
<dbReference type="GO" id="GO:0005886">
    <property type="term" value="C:plasma membrane"/>
    <property type="evidence" value="ECO:0007669"/>
    <property type="project" value="UniProtKB-SubCell"/>
</dbReference>
<dbReference type="CDD" id="cd16922">
    <property type="entry name" value="HATPase_EvgS-ArcB-TorS-like"/>
    <property type="match status" value="1"/>
</dbReference>
<dbReference type="SUPFAM" id="SSF55785">
    <property type="entry name" value="PYP-like sensor domain (PAS domain)"/>
    <property type="match status" value="3"/>
</dbReference>
<dbReference type="InterPro" id="IPR013656">
    <property type="entry name" value="PAS_4"/>
</dbReference>
<feature type="domain" description="PAS" evidence="19">
    <location>
        <begin position="153"/>
        <end position="204"/>
    </location>
</feature>
<dbReference type="PRINTS" id="PR00344">
    <property type="entry name" value="BCTRLSENSOR"/>
</dbReference>
<evidence type="ECO:0000259" key="18">
    <source>
        <dbReference type="PROSITE" id="PS50110"/>
    </source>
</evidence>
<feature type="domain" description="PAC" evidence="20">
    <location>
        <begin position="90"/>
        <end position="142"/>
    </location>
</feature>
<dbReference type="InterPro" id="IPR001789">
    <property type="entry name" value="Sig_transdc_resp-reg_receiver"/>
</dbReference>
<keyword evidence="22" id="KW-1185">Reference proteome</keyword>
<evidence type="ECO:0000256" key="13">
    <source>
        <dbReference type="ARBA" id="ARBA00068150"/>
    </source>
</evidence>
<dbReference type="GO" id="GO:0000155">
    <property type="term" value="F:phosphorelay sensor kinase activity"/>
    <property type="evidence" value="ECO:0007669"/>
    <property type="project" value="InterPro"/>
</dbReference>
<feature type="domain" description="Response regulatory" evidence="18">
    <location>
        <begin position="663"/>
        <end position="781"/>
    </location>
</feature>
<dbReference type="CDD" id="cd17546">
    <property type="entry name" value="REC_hyHK_CKI1_RcsC-like"/>
    <property type="match status" value="1"/>
</dbReference>